<dbReference type="PANTHER" id="PTHR33240:SF8">
    <property type="entry name" value="OS03G0439900 PROTEIN"/>
    <property type="match status" value="1"/>
</dbReference>
<accession>A0A426Z8R3</accession>
<evidence type="ECO:0000313" key="3">
    <source>
        <dbReference type="Proteomes" id="UP000287651"/>
    </source>
</evidence>
<feature type="region of interest" description="Disordered" evidence="1">
    <location>
        <begin position="75"/>
        <end position="109"/>
    </location>
</feature>
<sequence>MASTLIGFIGNSISPLGITTLPVIVKEEPRTKMVMVSFMLVKLLSAYNAIINCPTLNKLRIVVFTYHRMMKFPTSTGVSETRRNPQESKQCYMTTTTLPKSTLHPQPTE</sequence>
<dbReference type="PANTHER" id="PTHR33240">
    <property type="entry name" value="OS08G0508500 PROTEIN"/>
    <property type="match status" value="1"/>
</dbReference>
<evidence type="ECO:0000313" key="2">
    <source>
        <dbReference type="EMBL" id="RRT60378.1"/>
    </source>
</evidence>
<dbReference type="AlphaFoldDB" id="A0A426Z8R3"/>
<proteinExistence type="predicted"/>
<comment type="caution">
    <text evidence="2">The sequence shown here is derived from an EMBL/GenBank/DDBJ whole genome shotgun (WGS) entry which is preliminary data.</text>
</comment>
<dbReference type="Proteomes" id="UP000287651">
    <property type="component" value="Unassembled WGS sequence"/>
</dbReference>
<reference evidence="2 3" key="1">
    <citation type="journal article" date="2014" name="Agronomy (Basel)">
        <title>A Draft Genome Sequence for Ensete ventricosum, the Drought-Tolerant Tree Against Hunger.</title>
        <authorList>
            <person name="Harrison J."/>
            <person name="Moore K.A."/>
            <person name="Paszkiewicz K."/>
            <person name="Jones T."/>
            <person name="Grant M."/>
            <person name="Ambacheew D."/>
            <person name="Muzemil S."/>
            <person name="Studholme D.J."/>
        </authorList>
    </citation>
    <scope>NUCLEOTIDE SEQUENCE [LARGE SCALE GENOMIC DNA]</scope>
</reference>
<gene>
    <name evidence="2" type="ORF">B296_00016079</name>
</gene>
<feature type="compositionally biased region" description="Polar residues" evidence="1">
    <location>
        <begin position="87"/>
        <end position="109"/>
    </location>
</feature>
<protein>
    <submittedName>
        <fullName evidence="2">Uncharacterized protein</fullName>
    </submittedName>
</protein>
<evidence type="ECO:0000256" key="1">
    <source>
        <dbReference type="SAM" id="MobiDB-lite"/>
    </source>
</evidence>
<dbReference type="EMBL" id="AMZH03007810">
    <property type="protein sequence ID" value="RRT60378.1"/>
    <property type="molecule type" value="Genomic_DNA"/>
</dbReference>
<name>A0A426Z8R3_ENSVE</name>
<organism evidence="2 3">
    <name type="scientific">Ensete ventricosum</name>
    <name type="common">Abyssinian banana</name>
    <name type="synonym">Musa ensete</name>
    <dbReference type="NCBI Taxonomy" id="4639"/>
    <lineage>
        <taxon>Eukaryota</taxon>
        <taxon>Viridiplantae</taxon>
        <taxon>Streptophyta</taxon>
        <taxon>Embryophyta</taxon>
        <taxon>Tracheophyta</taxon>
        <taxon>Spermatophyta</taxon>
        <taxon>Magnoliopsida</taxon>
        <taxon>Liliopsida</taxon>
        <taxon>Zingiberales</taxon>
        <taxon>Musaceae</taxon>
        <taxon>Ensete</taxon>
    </lineage>
</organism>